<gene>
    <name evidence="1" type="ORF">SK128_000561</name>
</gene>
<dbReference type="EMBL" id="JAXCGZ010017133">
    <property type="protein sequence ID" value="KAK7068757.1"/>
    <property type="molecule type" value="Genomic_DNA"/>
</dbReference>
<proteinExistence type="predicted"/>
<organism evidence="1 2">
    <name type="scientific">Halocaridina rubra</name>
    <name type="common">Hawaiian red shrimp</name>
    <dbReference type="NCBI Taxonomy" id="373956"/>
    <lineage>
        <taxon>Eukaryota</taxon>
        <taxon>Metazoa</taxon>
        <taxon>Ecdysozoa</taxon>
        <taxon>Arthropoda</taxon>
        <taxon>Crustacea</taxon>
        <taxon>Multicrustacea</taxon>
        <taxon>Malacostraca</taxon>
        <taxon>Eumalacostraca</taxon>
        <taxon>Eucarida</taxon>
        <taxon>Decapoda</taxon>
        <taxon>Pleocyemata</taxon>
        <taxon>Caridea</taxon>
        <taxon>Atyoidea</taxon>
        <taxon>Atyidae</taxon>
        <taxon>Halocaridina</taxon>
    </lineage>
</organism>
<sequence>MVWTIAEHFDTELLKKQVEIFQRDFAQEVSAEYIRLALERINDNIAWMTRNFDDIRNWLKNNGYDKHGSIHEIETS</sequence>
<keyword evidence="2" id="KW-1185">Reference proteome</keyword>
<dbReference type="Proteomes" id="UP001381693">
    <property type="component" value="Unassembled WGS sequence"/>
</dbReference>
<dbReference type="Gene3D" id="1.25.50.20">
    <property type="match status" value="1"/>
</dbReference>
<reference evidence="1 2" key="1">
    <citation type="submission" date="2023-11" db="EMBL/GenBank/DDBJ databases">
        <title>Halocaridina rubra genome assembly.</title>
        <authorList>
            <person name="Smith C."/>
        </authorList>
    </citation>
    <scope>NUCLEOTIDE SEQUENCE [LARGE SCALE GENOMIC DNA]</scope>
    <source>
        <strain evidence="1">EP-1</strain>
        <tissue evidence="1">Whole</tissue>
    </source>
</reference>
<protein>
    <submittedName>
        <fullName evidence="1">Uncharacterized protein</fullName>
    </submittedName>
</protein>
<evidence type="ECO:0000313" key="2">
    <source>
        <dbReference type="Proteomes" id="UP001381693"/>
    </source>
</evidence>
<evidence type="ECO:0000313" key="1">
    <source>
        <dbReference type="EMBL" id="KAK7068757.1"/>
    </source>
</evidence>
<dbReference type="AlphaFoldDB" id="A0AAN8WMB9"/>
<name>A0AAN8WMB9_HALRR</name>
<accession>A0AAN8WMB9</accession>
<comment type="caution">
    <text evidence="1">The sequence shown here is derived from an EMBL/GenBank/DDBJ whole genome shotgun (WGS) entry which is preliminary data.</text>
</comment>